<gene>
    <name evidence="2" type="ORF">SISSUDRAFT_1060396</name>
</gene>
<evidence type="ECO:0000313" key="2">
    <source>
        <dbReference type="EMBL" id="KZT40324.1"/>
    </source>
</evidence>
<evidence type="ECO:0000313" key="3">
    <source>
        <dbReference type="Proteomes" id="UP000076798"/>
    </source>
</evidence>
<feature type="region of interest" description="Disordered" evidence="1">
    <location>
        <begin position="89"/>
        <end position="125"/>
    </location>
</feature>
<reference evidence="2 3" key="1">
    <citation type="journal article" date="2016" name="Mol. Biol. Evol.">
        <title>Comparative Genomics of Early-Diverging Mushroom-Forming Fungi Provides Insights into the Origins of Lignocellulose Decay Capabilities.</title>
        <authorList>
            <person name="Nagy L.G."/>
            <person name="Riley R."/>
            <person name="Tritt A."/>
            <person name="Adam C."/>
            <person name="Daum C."/>
            <person name="Floudas D."/>
            <person name="Sun H."/>
            <person name="Yadav J.S."/>
            <person name="Pangilinan J."/>
            <person name="Larsson K.H."/>
            <person name="Matsuura K."/>
            <person name="Barry K."/>
            <person name="Labutti K."/>
            <person name="Kuo R."/>
            <person name="Ohm R.A."/>
            <person name="Bhattacharya S.S."/>
            <person name="Shirouzu T."/>
            <person name="Yoshinaga Y."/>
            <person name="Martin F.M."/>
            <person name="Grigoriev I.V."/>
            <person name="Hibbett D.S."/>
        </authorList>
    </citation>
    <scope>NUCLEOTIDE SEQUENCE [LARGE SCALE GENOMIC DNA]</scope>
    <source>
        <strain evidence="2 3">HHB10207 ss-3</strain>
    </source>
</reference>
<organism evidence="2 3">
    <name type="scientific">Sistotremastrum suecicum HHB10207 ss-3</name>
    <dbReference type="NCBI Taxonomy" id="1314776"/>
    <lineage>
        <taxon>Eukaryota</taxon>
        <taxon>Fungi</taxon>
        <taxon>Dikarya</taxon>
        <taxon>Basidiomycota</taxon>
        <taxon>Agaricomycotina</taxon>
        <taxon>Agaricomycetes</taxon>
        <taxon>Sistotremastrales</taxon>
        <taxon>Sistotremastraceae</taxon>
        <taxon>Sistotremastrum</taxon>
    </lineage>
</organism>
<protein>
    <submittedName>
        <fullName evidence="2">Uncharacterized protein</fullName>
    </submittedName>
</protein>
<feature type="region of interest" description="Disordered" evidence="1">
    <location>
        <begin position="1"/>
        <end position="48"/>
    </location>
</feature>
<feature type="compositionally biased region" description="Polar residues" evidence="1">
    <location>
        <begin position="32"/>
        <end position="43"/>
    </location>
</feature>
<sequence length="125" mass="13466">MQHDSPPSGDPPTAITTPSNLPDRLPAPHNVSAASQEPANPQMQGLRDGDIGIRVVRVSVEAHSPVPERAYAFADDGNSLVRSLEEQAEAEFDVNPTPMIEADGASRKREPEDQGEGRGGKRWCE</sequence>
<proteinExistence type="predicted"/>
<feature type="compositionally biased region" description="Basic and acidic residues" evidence="1">
    <location>
        <begin position="104"/>
        <end position="125"/>
    </location>
</feature>
<keyword evidence="3" id="KW-1185">Reference proteome</keyword>
<dbReference type="Proteomes" id="UP000076798">
    <property type="component" value="Unassembled WGS sequence"/>
</dbReference>
<name>A0A166F686_9AGAM</name>
<accession>A0A166F686</accession>
<dbReference type="EMBL" id="KV428034">
    <property type="protein sequence ID" value="KZT40324.1"/>
    <property type="molecule type" value="Genomic_DNA"/>
</dbReference>
<dbReference type="AlphaFoldDB" id="A0A166F686"/>
<evidence type="ECO:0000256" key="1">
    <source>
        <dbReference type="SAM" id="MobiDB-lite"/>
    </source>
</evidence>